<evidence type="ECO:0000256" key="5">
    <source>
        <dbReference type="ARBA" id="ARBA00022525"/>
    </source>
</evidence>
<dbReference type="CTD" id="100169718"/>
<dbReference type="InterPro" id="IPR027285">
    <property type="entry name" value="Bombyxin_B"/>
</dbReference>
<feature type="signal peptide" evidence="10">
    <location>
        <begin position="1"/>
        <end position="20"/>
    </location>
</feature>
<evidence type="ECO:0000256" key="2">
    <source>
        <dbReference type="ARBA" id="ARBA00004613"/>
    </source>
</evidence>
<dbReference type="AlphaFoldDB" id="A0A6J2KAZ5"/>
<dbReference type="SUPFAM" id="SSF56994">
    <property type="entry name" value="Insulin-like"/>
    <property type="match status" value="1"/>
</dbReference>
<dbReference type="RefSeq" id="XP_028039090.1">
    <property type="nucleotide sequence ID" value="XM_028183289.1"/>
</dbReference>
<dbReference type="GO" id="GO:0005179">
    <property type="term" value="F:hormone activity"/>
    <property type="evidence" value="ECO:0007669"/>
    <property type="project" value="UniProtKB-KW"/>
</dbReference>
<dbReference type="GeneID" id="114249651"/>
<dbReference type="PRINTS" id="PR02003">
    <property type="entry name" value="BOMBYXIN"/>
</dbReference>
<evidence type="ECO:0000256" key="8">
    <source>
        <dbReference type="ARBA" id="ARBA00022729"/>
    </source>
</evidence>
<comment type="similarity">
    <text evidence="3 10 13">Belongs to the insulin family.</text>
</comment>
<dbReference type="OrthoDB" id="10019596at2759"/>
<evidence type="ECO:0000256" key="6">
    <source>
        <dbReference type="ARBA" id="ARBA00022685"/>
    </source>
</evidence>
<evidence type="ECO:0000259" key="14">
    <source>
        <dbReference type="SMART" id="SM00078"/>
    </source>
</evidence>
<evidence type="ECO:0000256" key="7">
    <source>
        <dbReference type="ARBA" id="ARBA00022702"/>
    </source>
</evidence>
<dbReference type="GO" id="GO:0008083">
    <property type="term" value="F:growth factor activity"/>
    <property type="evidence" value="ECO:0007669"/>
    <property type="project" value="InterPro"/>
</dbReference>
<dbReference type="Pfam" id="PF00049">
    <property type="entry name" value="Insulin"/>
    <property type="match status" value="1"/>
</dbReference>
<comment type="subunit">
    <text evidence="4 10">Heterodimer of a B chain and an A chain linked by two disulfide bonds.</text>
</comment>
<comment type="subcellular location">
    <subcellularLocation>
        <location evidence="2 10 13">Secreted</location>
    </subcellularLocation>
</comment>
<feature type="disulfide bond" evidence="11">
    <location>
        <begin position="73"/>
        <end position="78"/>
    </location>
</feature>
<dbReference type="PANTHER" id="PTHR46886:SF1">
    <property type="entry name" value="INSULIN-LIKE GROWTH FACTOR II"/>
    <property type="match status" value="1"/>
</dbReference>
<feature type="disulfide bond" description="Interchain (between B and A chains)" evidence="11">
    <location>
        <begin position="40"/>
        <end position="87"/>
    </location>
</feature>
<evidence type="ECO:0000256" key="13">
    <source>
        <dbReference type="RuleBase" id="RU000406"/>
    </source>
</evidence>
<dbReference type="InterPro" id="IPR022352">
    <property type="entry name" value="Ins/IGF/rlx"/>
</dbReference>
<proteinExistence type="inferred from homology"/>
<evidence type="ECO:0000313" key="16">
    <source>
        <dbReference type="RefSeq" id="XP_028039090.1"/>
    </source>
</evidence>
<keyword evidence="5 10" id="KW-0964">Secreted</keyword>
<keyword evidence="9 11" id="KW-1015">Disulfide bond</keyword>
<dbReference type="InterPro" id="IPR016179">
    <property type="entry name" value="Insulin-like"/>
</dbReference>
<dbReference type="PRINTS" id="PR00276">
    <property type="entry name" value="INSULINFAMLY"/>
</dbReference>
<sequence length="88" mass="9722">MKTSVVFVLIVLNLMWSGEAQEVARTYCGSHLADTLADLCFGVVKRGGAQYTPYFWQKAYLGSRGKRGVVDECCFRPCTLDVLASYCG</sequence>
<evidence type="ECO:0000256" key="12">
    <source>
        <dbReference type="PIRSR" id="PIRSR037038-2"/>
    </source>
</evidence>
<feature type="domain" description="Insulin-like" evidence="14">
    <location>
        <begin position="25"/>
        <end position="87"/>
    </location>
</feature>
<keyword evidence="12" id="KW-0873">Pyrrolidone carboxylic acid</keyword>
<protein>
    <recommendedName>
        <fullName evidence="10">Bombyxin B</fullName>
    </recommendedName>
</protein>
<dbReference type="SMART" id="SM00078">
    <property type="entry name" value="IlGF"/>
    <property type="match status" value="1"/>
</dbReference>
<dbReference type="PIRSF" id="PIRSF500313">
    <property type="entry name" value="Bombyxin_B"/>
    <property type="match status" value="1"/>
</dbReference>
<feature type="chain" id="PRO_5027204543" description="Bombyxin B" evidence="10">
    <location>
        <begin position="21"/>
        <end position="88"/>
    </location>
</feature>
<dbReference type="Proteomes" id="UP000504629">
    <property type="component" value="Unplaced"/>
</dbReference>
<evidence type="ECO:0000313" key="15">
    <source>
        <dbReference type="Proteomes" id="UP000504629"/>
    </source>
</evidence>
<accession>A0A6J2KAZ5</accession>
<dbReference type="KEGG" id="bman:114249651"/>
<evidence type="ECO:0000256" key="9">
    <source>
        <dbReference type="ARBA" id="ARBA00023157"/>
    </source>
</evidence>
<dbReference type="InterPro" id="IPR017097">
    <property type="entry name" value="Bombyxin"/>
</dbReference>
<evidence type="ECO:0000256" key="10">
    <source>
        <dbReference type="PIRNR" id="PIRNR037038"/>
    </source>
</evidence>
<dbReference type="InterPro" id="IPR036438">
    <property type="entry name" value="Insulin-like_sf"/>
</dbReference>
<evidence type="ECO:0000256" key="3">
    <source>
        <dbReference type="ARBA" id="ARBA00009034"/>
    </source>
</evidence>
<dbReference type="CDD" id="cd04366">
    <property type="entry name" value="IlGF_insulin_bombyxin_like"/>
    <property type="match status" value="1"/>
</dbReference>
<evidence type="ECO:0000256" key="4">
    <source>
        <dbReference type="ARBA" id="ARBA00011207"/>
    </source>
</evidence>
<gene>
    <name evidence="16" type="primary">LOC114249651</name>
</gene>
<keyword evidence="8 10" id="KW-0732">Signal</keyword>
<evidence type="ECO:0000256" key="11">
    <source>
        <dbReference type="PIRSR" id="PIRSR037038-1"/>
    </source>
</evidence>
<dbReference type="PANTHER" id="PTHR46886">
    <property type="entry name" value="INSULIN-LIKE GROWTH FACTOR II"/>
    <property type="match status" value="1"/>
</dbReference>
<feature type="modified residue" description="Pyrrolidone carboxylic acid" evidence="12">
    <location>
        <position position="21"/>
    </location>
</feature>
<comment type="function">
    <text evidence="1 10">Brain peptide responsible for activation of prothoracic glands to produce ecdysone in insects.</text>
</comment>
<dbReference type="PROSITE" id="PS00262">
    <property type="entry name" value="INSULIN"/>
    <property type="match status" value="1"/>
</dbReference>
<dbReference type="PIRSF" id="PIRSF037038">
    <property type="entry name" value="Bombyxin"/>
    <property type="match status" value="1"/>
</dbReference>
<organism evidence="15 16">
    <name type="scientific">Bombyx mandarina</name>
    <name type="common">Wild silk moth</name>
    <name type="synonym">Wild silkworm</name>
    <dbReference type="NCBI Taxonomy" id="7092"/>
    <lineage>
        <taxon>Eukaryota</taxon>
        <taxon>Metazoa</taxon>
        <taxon>Ecdysozoa</taxon>
        <taxon>Arthropoda</taxon>
        <taxon>Hexapoda</taxon>
        <taxon>Insecta</taxon>
        <taxon>Pterygota</taxon>
        <taxon>Neoptera</taxon>
        <taxon>Endopterygota</taxon>
        <taxon>Lepidoptera</taxon>
        <taxon>Glossata</taxon>
        <taxon>Ditrysia</taxon>
        <taxon>Bombycoidea</taxon>
        <taxon>Bombycidae</taxon>
        <taxon>Bombycinae</taxon>
        <taxon>Bombyx</taxon>
    </lineage>
</organism>
<keyword evidence="15" id="KW-1185">Reference proteome</keyword>
<dbReference type="InterPro" id="IPR022353">
    <property type="entry name" value="Insulin_CS"/>
</dbReference>
<keyword evidence="6" id="KW-0165">Cleavage on pair of basic residues</keyword>
<keyword evidence="7 10" id="KW-0372">Hormone</keyword>
<reference evidence="16" key="1">
    <citation type="submission" date="2025-08" db="UniProtKB">
        <authorList>
            <consortium name="RefSeq"/>
        </authorList>
    </citation>
    <scope>IDENTIFICATION</scope>
    <source>
        <tissue evidence="16">Silk gland</tissue>
    </source>
</reference>
<name>A0A6J2KAZ5_BOMMA</name>
<dbReference type="Gene3D" id="1.10.100.10">
    <property type="entry name" value="Insulin-like"/>
    <property type="match status" value="1"/>
</dbReference>
<feature type="disulfide bond" description="Interchain (between B and A chains)" evidence="11">
    <location>
        <begin position="28"/>
        <end position="74"/>
    </location>
</feature>
<dbReference type="GO" id="GO:0005615">
    <property type="term" value="C:extracellular space"/>
    <property type="evidence" value="ECO:0007669"/>
    <property type="project" value="InterPro"/>
</dbReference>
<evidence type="ECO:0000256" key="1">
    <source>
        <dbReference type="ARBA" id="ARBA00002108"/>
    </source>
</evidence>